<proteinExistence type="predicted"/>
<evidence type="ECO:0000259" key="2">
    <source>
        <dbReference type="Pfam" id="PF08751"/>
    </source>
</evidence>
<feature type="region of interest" description="Disordered" evidence="1">
    <location>
        <begin position="26"/>
        <end position="50"/>
    </location>
</feature>
<keyword evidence="4" id="KW-1185">Reference proteome</keyword>
<organism evidence="3 4">
    <name type="scientific">Myceligenerans crystallogenes</name>
    <dbReference type="NCBI Taxonomy" id="316335"/>
    <lineage>
        <taxon>Bacteria</taxon>
        <taxon>Bacillati</taxon>
        <taxon>Actinomycetota</taxon>
        <taxon>Actinomycetes</taxon>
        <taxon>Micrococcales</taxon>
        <taxon>Promicromonosporaceae</taxon>
        <taxon>Myceligenerans</taxon>
    </lineage>
</organism>
<dbReference type="EMBL" id="BAAANL010000003">
    <property type="protein sequence ID" value="GAA1862376.1"/>
    <property type="molecule type" value="Genomic_DNA"/>
</dbReference>
<feature type="region of interest" description="Disordered" evidence="1">
    <location>
        <begin position="1220"/>
        <end position="1239"/>
    </location>
</feature>
<dbReference type="RefSeq" id="WP_344102202.1">
    <property type="nucleotide sequence ID" value="NZ_BAAANL010000003.1"/>
</dbReference>
<dbReference type="SUPFAM" id="SSF52540">
    <property type="entry name" value="P-loop containing nucleoside triphosphate hydrolases"/>
    <property type="match status" value="2"/>
</dbReference>
<dbReference type="CDD" id="cd18809">
    <property type="entry name" value="SF1_C_RecD"/>
    <property type="match status" value="1"/>
</dbReference>
<evidence type="ECO:0000313" key="4">
    <source>
        <dbReference type="Proteomes" id="UP001501094"/>
    </source>
</evidence>
<evidence type="ECO:0000256" key="1">
    <source>
        <dbReference type="SAM" id="MobiDB-lite"/>
    </source>
</evidence>
<accession>A0ABN2NBZ8</accession>
<feature type="region of interest" description="Disordered" evidence="1">
    <location>
        <begin position="863"/>
        <end position="882"/>
    </location>
</feature>
<dbReference type="InterPro" id="IPR027417">
    <property type="entry name" value="P-loop_NTPase"/>
</dbReference>
<dbReference type="SUPFAM" id="SSF55464">
    <property type="entry name" value="Origin of replication-binding domain, RBD-like"/>
    <property type="match status" value="1"/>
</dbReference>
<reference evidence="3 4" key="1">
    <citation type="journal article" date="2019" name="Int. J. Syst. Evol. Microbiol.">
        <title>The Global Catalogue of Microorganisms (GCM) 10K type strain sequencing project: providing services to taxonomists for standard genome sequencing and annotation.</title>
        <authorList>
            <consortium name="The Broad Institute Genomics Platform"/>
            <consortium name="The Broad Institute Genome Sequencing Center for Infectious Disease"/>
            <person name="Wu L."/>
            <person name="Ma J."/>
        </authorList>
    </citation>
    <scope>NUCLEOTIDE SEQUENCE [LARGE SCALE GENOMIC DNA]</scope>
    <source>
        <strain evidence="3 4">JCM 14326</strain>
    </source>
</reference>
<dbReference type="Pfam" id="PF08751">
    <property type="entry name" value="TrwC"/>
    <property type="match status" value="1"/>
</dbReference>
<comment type="caution">
    <text evidence="3">The sequence shown here is derived from an EMBL/GenBank/DDBJ whole genome shotgun (WGS) entry which is preliminary data.</text>
</comment>
<gene>
    <name evidence="3" type="ORF">GCM10009751_20210</name>
</gene>
<dbReference type="NCBIfam" id="NF041492">
    <property type="entry name" value="MobF"/>
    <property type="match status" value="1"/>
</dbReference>
<dbReference type="PANTHER" id="PTHR43788">
    <property type="entry name" value="DNA2/NAM7 HELICASE FAMILY MEMBER"/>
    <property type="match status" value="1"/>
</dbReference>
<dbReference type="Pfam" id="PF13604">
    <property type="entry name" value="AAA_30"/>
    <property type="match status" value="1"/>
</dbReference>
<dbReference type="Proteomes" id="UP001501094">
    <property type="component" value="Unassembled WGS sequence"/>
</dbReference>
<name>A0ABN2NBZ8_9MICO</name>
<dbReference type="InterPro" id="IPR050534">
    <property type="entry name" value="Coronavir_polyprotein_1ab"/>
</dbReference>
<dbReference type="Gene3D" id="2.30.30.940">
    <property type="match status" value="1"/>
</dbReference>
<dbReference type="Gene3D" id="3.40.50.300">
    <property type="entry name" value="P-loop containing nucleotide triphosphate hydrolases"/>
    <property type="match status" value="2"/>
</dbReference>
<sequence length="1239" mass="134624">MTVSMRKMSAGDGYKYLLNSVRNADMDAPQSRPARPGHQPGGRGQDREREASWVDPVAAYYAAAGTPPGFWLGRGVPDLGNGGLAPGDAVTTKHLERLLGEGLDPITGKPLGRRYPKYKPTAERIADRVAQLDPGLSPTERQAAVDTITADEARVGDKHATAGFDLTFSVPKSVSVLWALSDRTTQALVLAAHHQATAETLGLIENLFAATRTGADAGDGSICFGEVTGLVAMAYDHWDSRAHDPQVHTHVVVANKAKALVDGKWRTLDSRALFNANVAFSEFYNAALADRLTATLGVTWSRRERGEGRTAQMEIDGVPDDLLTEFSSRSAEIEHCADVLIEDYRRTHGREPSKRTVVKLRAQATLMTRPPKTLKSLGELTTSWRERATSVLGCDSDQWVRDLLANVAHTAGTGKEHLYAATDVPAEVIEEAAAIVLKAVGDKRSTWRHANLRAEAERQTQTWRFATSEDRIAVVSAVVKAAEGASVALTPPDLAPTPEFLLRADGTSMLRPRHATVFTSEAVLRAEENLLTLAADTSGPAVTGSLLGQVADDAVAQRIVSRSQAGAVVSIATSGRVVDVLVGPAGTGKTTTMRLLRAAWENAHGAGSVVGLAPSAAAAEVLAGELRIGCENTAKWLWDYRDGHAMFLPGQLIILDEASMAGTHTLNAISAHAAEMGAKVLLVGDPGQLSAVEAGGAFNLLVTERHRTTADVPELVEVHRFRAEWEKNASLRLRAGDIRVLTEYEEHNRIVAGTTEEVQEAAYQAWKADKRAGRTSILMAADGATVTDLNRRARTELLLNGTVDDGRSVHLSHDVEASAGDVILTRRNDRRLRYGRDGWVRNGNLWTIQEVHGDRSLTVRRLDPEHDDRKTRTSGNTPIGTASVKPRQVRLPAAYVAEHVDLGYASTIHKAEGITTHAGHVLITPVMTREAAYVGATRGTDNNIFYLPVDQPDRDGNHEHAVGQAPDEVVPPPVLARAILAGVLARTGAETSARQSRREEQEQYGSIARIAAEYETIAQHAQRPRWTRLVTATLRSQGFPDRDIAGALASEAFGPLRAELRRAEADGHDVDQLLPHVAADRSLGDADDVVAVLHHRLAHATRQPATRRPARIAGLIPEARGDLPDDVRHALDVRAELIERRARDLAEQAVRHGEPWTRQLPRRPYSEERAWREQVVAVAAYRDVYGVTTDRPLGDQPTSIAQRRDARRLASKLRNVLVTGDVPRVRHESQRHGHSGPRL</sequence>
<dbReference type="InterPro" id="IPR014862">
    <property type="entry name" value="TrwC"/>
</dbReference>
<evidence type="ECO:0000313" key="3">
    <source>
        <dbReference type="EMBL" id="GAA1862376.1"/>
    </source>
</evidence>
<protein>
    <recommendedName>
        <fullName evidence="2">TrwC relaxase domain-containing protein</fullName>
    </recommendedName>
</protein>
<feature type="domain" description="TrwC relaxase" evidence="2">
    <location>
        <begin position="10"/>
        <end position="390"/>
    </location>
</feature>